<organism evidence="2 3">
    <name type="scientific">Thermogemmatispora tikiterensis</name>
    <dbReference type="NCBI Taxonomy" id="1825093"/>
    <lineage>
        <taxon>Bacteria</taxon>
        <taxon>Bacillati</taxon>
        <taxon>Chloroflexota</taxon>
        <taxon>Ktedonobacteria</taxon>
        <taxon>Thermogemmatisporales</taxon>
        <taxon>Thermogemmatisporaceae</taxon>
        <taxon>Thermogemmatispora</taxon>
    </lineage>
</organism>
<keyword evidence="3" id="KW-1185">Reference proteome</keyword>
<dbReference type="Proteomes" id="UP000248706">
    <property type="component" value="Unassembled WGS sequence"/>
</dbReference>
<proteinExistence type="predicted"/>
<dbReference type="SUPFAM" id="SSF54637">
    <property type="entry name" value="Thioesterase/thiol ester dehydrase-isomerase"/>
    <property type="match status" value="1"/>
</dbReference>
<name>A0A328VIS9_9CHLR</name>
<sequence length="139" mass="15515">MAIDPSLIGKASAPQTFAVTEEAVRRFMEATGDPALERQTPLVYAPPTFPTTFRVRPPELQIDPSQMQLLHGEQSYSYQRRLRIGEQVTCVARVADVRERSGRSGPMTFVILETEGRDANGQLLFTAQGTLIVRTKKHD</sequence>
<evidence type="ECO:0000259" key="1">
    <source>
        <dbReference type="Pfam" id="PF13452"/>
    </source>
</evidence>
<reference evidence="2 3" key="1">
    <citation type="submission" date="2016-08" db="EMBL/GenBank/DDBJ databases">
        <title>Analysis of Carbohydrate Active Enzymes in Thermogemmatispora T81 Reveals Carbohydrate Degradation Ability.</title>
        <authorList>
            <person name="Tomazini A."/>
            <person name="Lal S."/>
            <person name="Stott M."/>
            <person name="Henrissat B."/>
            <person name="Polikarpov I."/>
            <person name="Sparling R."/>
            <person name="Levin D.B."/>
        </authorList>
    </citation>
    <scope>NUCLEOTIDE SEQUENCE [LARGE SCALE GENOMIC DNA]</scope>
    <source>
        <strain evidence="2 3">T81</strain>
    </source>
</reference>
<dbReference type="EMBL" id="MCIF01000002">
    <property type="protein sequence ID" value="RAQ97357.1"/>
    <property type="molecule type" value="Genomic_DNA"/>
</dbReference>
<evidence type="ECO:0000313" key="2">
    <source>
        <dbReference type="EMBL" id="RAQ97357.1"/>
    </source>
</evidence>
<feature type="domain" description="FAS1-like dehydratase" evidence="1">
    <location>
        <begin position="6"/>
        <end position="126"/>
    </location>
</feature>
<dbReference type="RefSeq" id="WP_112431661.1">
    <property type="nucleotide sequence ID" value="NZ_MCIF01000002.1"/>
</dbReference>
<accession>A0A328VIS9</accession>
<protein>
    <recommendedName>
        <fullName evidence="1">FAS1-like dehydratase domain-containing protein</fullName>
    </recommendedName>
</protein>
<dbReference type="Pfam" id="PF13452">
    <property type="entry name" value="FAS1_DH_region"/>
    <property type="match status" value="1"/>
</dbReference>
<comment type="caution">
    <text evidence="2">The sequence shown here is derived from an EMBL/GenBank/DDBJ whole genome shotgun (WGS) entry which is preliminary data.</text>
</comment>
<dbReference type="AlphaFoldDB" id="A0A328VIS9"/>
<evidence type="ECO:0000313" key="3">
    <source>
        <dbReference type="Proteomes" id="UP000248706"/>
    </source>
</evidence>
<gene>
    <name evidence="2" type="ORF">A4R35_17590</name>
</gene>
<dbReference type="Gene3D" id="3.10.129.10">
    <property type="entry name" value="Hotdog Thioesterase"/>
    <property type="match status" value="1"/>
</dbReference>
<dbReference type="OrthoDB" id="160199at2"/>
<dbReference type="InterPro" id="IPR029069">
    <property type="entry name" value="HotDog_dom_sf"/>
</dbReference>
<dbReference type="InterPro" id="IPR039569">
    <property type="entry name" value="FAS1-like_DH_region"/>
</dbReference>